<dbReference type="EMBL" id="UGPB01000001">
    <property type="protein sequence ID" value="STY28875.1"/>
    <property type="molecule type" value="Genomic_DNA"/>
</dbReference>
<dbReference type="Gene3D" id="3.40.50.150">
    <property type="entry name" value="Vaccinia Virus protein VP39"/>
    <property type="match status" value="1"/>
</dbReference>
<evidence type="ECO:0000313" key="3">
    <source>
        <dbReference type="Proteomes" id="UP000255297"/>
    </source>
</evidence>
<dbReference type="AlphaFoldDB" id="A0A378LPH0"/>
<accession>A0A378LPH0</accession>
<dbReference type="EC" id="2.1.1.-" evidence="2"/>
<keyword evidence="2" id="KW-0808">Transferase</keyword>
<dbReference type="InterPro" id="IPR013217">
    <property type="entry name" value="Methyltransf_12"/>
</dbReference>
<proteinExistence type="predicted"/>
<dbReference type="OrthoDB" id="552816at2"/>
<evidence type="ECO:0000313" key="2">
    <source>
        <dbReference type="EMBL" id="STY28875.1"/>
    </source>
</evidence>
<reference evidence="2 3" key="1">
    <citation type="submission" date="2018-06" db="EMBL/GenBank/DDBJ databases">
        <authorList>
            <consortium name="Pathogen Informatics"/>
            <person name="Doyle S."/>
        </authorList>
    </citation>
    <scope>NUCLEOTIDE SEQUENCE [LARGE SCALE GENOMIC DNA]</scope>
    <source>
        <strain evidence="2 3">NCTC11532</strain>
    </source>
</reference>
<sequence>MSNASEYFNENWQRYQSAIVNNTLYHREMLQELQKFLSNNFKNHPFSFVDVGCGDCSTVISILKEQPIKKYIGIDAAKDVLKIAEKTLAPLTCDKEFIAENMSEALPRIKAPVDVIYTSYAVHHLSLMDKIRFIEVCQQKLSTNGFLLMVDGILKEDQTRDEWLEALKSRIEESNPELSEEEIKSRMVHPYADDHPEKMDTFAQIAQKQSWSSFQVLLNKGIFSFMVFTK</sequence>
<dbReference type="STRING" id="1122170.GCA_000701265_01966"/>
<dbReference type="GO" id="GO:0032259">
    <property type="term" value="P:methylation"/>
    <property type="evidence" value="ECO:0007669"/>
    <property type="project" value="UniProtKB-KW"/>
</dbReference>
<dbReference type="InterPro" id="IPR029063">
    <property type="entry name" value="SAM-dependent_MTases_sf"/>
</dbReference>
<protein>
    <submittedName>
        <fullName evidence="2">Uncharacterized methyltransferase ycgJ</fullName>
        <ecNumber evidence="2">2.1.1.-</ecNumber>
    </submittedName>
</protein>
<name>A0A378LPH0_9GAMM</name>
<gene>
    <name evidence="2" type="primary">ycgJ_1</name>
    <name evidence="2" type="ORF">NCTC11532_01052</name>
</gene>
<dbReference type="CDD" id="cd02440">
    <property type="entry name" value="AdoMet_MTases"/>
    <property type="match status" value="1"/>
</dbReference>
<keyword evidence="3" id="KW-1185">Reference proteome</keyword>
<dbReference type="Proteomes" id="UP000255297">
    <property type="component" value="Unassembled WGS sequence"/>
</dbReference>
<keyword evidence="2" id="KW-0489">Methyltransferase</keyword>
<organism evidence="2 3">
    <name type="scientific">Legionella wadsworthii</name>
    <dbReference type="NCBI Taxonomy" id="28088"/>
    <lineage>
        <taxon>Bacteria</taxon>
        <taxon>Pseudomonadati</taxon>
        <taxon>Pseudomonadota</taxon>
        <taxon>Gammaproteobacteria</taxon>
        <taxon>Legionellales</taxon>
        <taxon>Legionellaceae</taxon>
        <taxon>Legionella</taxon>
    </lineage>
</organism>
<evidence type="ECO:0000259" key="1">
    <source>
        <dbReference type="Pfam" id="PF08242"/>
    </source>
</evidence>
<dbReference type="Pfam" id="PF08242">
    <property type="entry name" value="Methyltransf_12"/>
    <property type="match status" value="1"/>
</dbReference>
<feature type="domain" description="Methyltransferase type 12" evidence="1">
    <location>
        <begin position="49"/>
        <end position="147"/>
    </location>
</feature>
<dbReference type="SUPFAM" id="SSF53335">
    <property type="entry name" value="S-adenosyl-L-methionine-dependent methyltransferases"/>
    <property type="match status" value="1"/>
</dbReference>
<dbReference type="GO" id="GO:0008168">
    <property type="term" value="F:methyltransferase activity"/>
    <property type="evidence" value="ECO:0007669"/>
    <property type="project" value="UniProtKB-KW"/>
</dbReference>